<dbReference type="PANTHER" id="PTHR44591:SF25">
    <property type="entry name" value="CHEMOTAXIS TWO-COMPONENT RESPONSE REGULATOR"/>
    <property type="match status" value="1"/>
</dbReference>
<dbReference type="Gene3D" id="3.40.50.2300">
    <property type="match status" value="1"/>
</dbReference>
<protein>
    <submittedName>
        <fullName evidence="4">Response regulator</fullName>
    </submittedName>
</protein>
<evidence type="ECO:0000256" key="1">
    <source>
        <dbReference type="ARBA" id="ARBA00022553"/>
    </source>
</evidence>
<organism evidence="4 5">
    <name type="scientific">Bordetella genomosp. 8</name>
    <dbReference type="NCBI Taxonomy" id="1416806"/>
    <lineage>
        <taxon>Bacteria</taxon>
        <taxon>Pseudomonadati</taxon>
        <taxon>Pseudomonadota</taxon>
        <taxon>Betaproteobacteria</taxon>
        <taxon>Burkholderiales</taxon>
        <taxon>Alcaligenaceae</taxon>
        <taxon>Bordetella</taxon>
    </lineage>
</organism>
<proteinExistence type="predicted"/>
<feature type="modified residue" description="4-aspartylphosphate" evidence="2">
    <location>
        <position position="59"/>
    </location>
</feature>
<feature type="domain" description="Response regulatory" evidence="3">
    <location>
        <begin position="7"/>
        <end position="122"/>
    </location>
</feature>
<evidence type="ECO:0000259" key="3">
    <source>
        <dbReference type="PROSITE" id="PS50110"/>
    </source>
</evidence>
<dbReference type="SUPFAM" id="SSF52172">
    <property type="entry name" value="CheY-like"/>
    <property type="match status" value="1"/>
</dbReference>
<dbReference type="SMART" id="SM00448">
    <property type="entry name" value="REC"/>
    <property type="match status" value="1"/>
</dbReference>
<sequence length="128" mass="13738">MNNAKPLVAIVDDDASVCRAIKRLLSSVGVAADTFATGDAFLETYESIPSYRPACIVLDMQMPGLNGLQVQQRLADSGIPVVFITAHDEADVREHALSGGAAAYLRKPFNDDVFIRAIKASIRSDGDE</sequence>
<dbReference type="PROSITE" id="PS50110">
    <property type="entry name" value="RESPONSE_REGULATORY"/>
    <property type="match status" value="1"/>
</dbReference>
<dbReference type="InterPro" id="IPR001789">
    <property type="entry name" value="Sig_transdc_resp-reg_receiver"/>
</dbReference>
<dbReference type="OrthoDB" id="9802186at2"/>
<dbReference type="Pfam" id="PF00072">
    <property type="entry name" value="Response_reg"/>
    <property type="match status" value="1"/>
</dbReference>
<evidence type="ECO:0000256" key="2">
    <source>
        <dbReference type="PROSITE-ProRule" id="PRU00169"/>
    </source>
</evidence>
<dbReference type="PANTHER" id="PTHR44591">
    <property type="entry name" value="STRESS RESPONSE REGULATOR PROTEIN 1"/>
    <property type="match status" value="1"/>
</dbReference>
<name>A0A1W6YQE2_9BORD</name>
<dbReference type="KEGG" id="bgv:CAL12_22280"/>
<dbReference type="STRING" id="1416806.CAL12_22280"/>
<dbReference type="InterPro" id="IPR050595">
    <property type="entry name" value="Bact_response_regulator"/>
</dbReference>
<dbReference type="GO" id="GO:0000160">
    <property type="term" value="P:phosphorelay signal transduction system"/>
    <property type="evidence" value="ECO:0007669"/>
    <property type="project" value="InterPro"/>
</dbReference>
<dbReference type="InterPro" id="IPR011006">
    <property type="entry name" value="CheY-like_superfamily"/>
</dbReference>
<keyword evidence="5" id="KW-1185">Reference proteome</keyword>
<dbReference type="Proteomes" id="UP000194151">
    <property type="component" value="Chromosome"/>
</dbReference>
<reference evidence="4 5" key="1">
    <citation type="submission" date="2017-05" db="EMBL/GenBank/DDBJ databases">
        <title>Complete and WGS of Bordetella genogroups.</title>
        <authorList>
            <person name="Spilker T."/>
            <person name="LiPuma J."/>
        </authorList>
    </citation>
    <scope>NUCLEOTIDE SEQUENCE [LARGE SCALE GENOMIC DNA]</scope>
    <source>
        <strain evidence="4 5">AU19157</strain>
    </source>
</reference>
<accession>A0A1W6YQE2</accession>
<evidence type="ECO:0000313" key="5">
    <source>
        <dbReference type="Proteomes" id="UP000194151"/>
    </source>
</evidence>
<keyword evidence="1 2" id="KW-0597">Phosphoprotein</keyword>
<evidence type="ECO:0000313" key="4">
    <source>
        <dbReference type="EMBL" id="ARP83277.1"/>
    </source>
</evidence>
<gene>
    <name evidence="4" type="ORF">CAL12_22280</name>
</gene>
<dbReference type="AlphaFoldDB" id="A0A1W6YQE2"/>
<dbReference type="RefSeq" id="WP_086066615.1">
    <property type="nucleotide sequence ID" value="NZ_CP021108.1"/>
</dbReference>
<dbReference type="EMBL" id="CP021108">
    <property type="protein sequence ID" value="ARP83277.1"/>
    <property type="molecule type" value="Genomic_DNA"/>
</dbReference>